<evidence type="ECO:0000259" key="4">
    <source>
        <dbReference type="PROSITE" id="PS50181"/>
    </source>
</evidence>
<dbReference type="GO" id="GO:0003824">
    <property type="term" value="F:catalytic activity"/>
    <property type="evidence" value="ECO:0007669"/>
    <property type="project" value="InterPro"/>
</dbReference>
<reference evidence="5 6" key="1">
    <citation type="submission" date="2023-10" db="EMBL/GenBank/DDBJ databases">
        <authorList>
            <person name="Maclean D."/>
            <person name="Macfadyen A."/>
        </authorList>
    </citation>
    <scope>NUCLEOTIDE SEQUENCE [LARGE SCALE GENOMIC DNA]</scope>
</reference>
<dbReference type="GO" id="GO:0006281">
    <property type="term" value="P:DNA repair"/>
    <property type="evidence" value="ECO:0007669"/>
    <property type="project" value="InterPro"/>
</dbReference>
<dbReference type="SUPFAM" id="SSF48150">
    <property type="entry name" value="DNA-glycosylase"/>
    <property type="match status" value="1"/>
</dbReference>
<feature type="domain" description="F-box" evidence="4">
    <location>
        <begin position="6"/>
        <end position="52"/>
    </location>
</feature>
<dbReference type="InterPro" id="IPR036047">
    <property type="entry name" value="F-box-like_dom_sf"/>
</dbReference>
<name>A0AAV1IL82_9CHLO</name>
<dbReference type="Proteomes" id="UP001314263">
    <property type="component" value="Unassembled WGS sequence"/>
</dbReference>
<dbReference type="Gene3D" id="1.20.1280.50">
    <property type="match status" value="1"/>
</dbReference>
<evidence type="ECO:0000256" key="3">
    <source>
        <dbReference type="SAM" id="MobiDB-lite"/>
    </source>
</evidence>
<evidence type="ECO:0000313" key="5">
    <source>
        <dbReference type="EMBL" id="CAK0787210.1"/>
    </source>
</evidence>
<organism evidence="5 6">
    <name type="scientific">Coccomyxa viridis</name>
    <dbReference type="NCBI Taxonomy" id="1274662"/>
    <lineage>
        <taxon>Eukaryota</taxon>
        <taxon>Viridiplantae</taxon>
        <taxon>Chlorophyta</taxon>
        <taxon>core chlorophytes</taxon>
        <taxon>Trebouxiophyceae</taxon>
        <taxon>Trebouxiophyceae incertae sedis</taxon>
        <taxon>Coccomyxaceae</taxon>
        <taxon>Coccomyxa</taxon>
    </lineage>
</organism>
<comment type="subcellular location">
    <subcellularLocation>
        <location evidence="1">Nucleus</location>
    </subcellularLocation>
</comment>
<feature type="region of interest" description="Disordered" evidence="3">
    <location>
        <begin position="227"/>
        <end position="260"/>
    </location>
</feature>
<dbReference type="EMBL" id="CAUYUE010000016">
    <property type="protein sequence ID" value="CAK0787210.1"/>
    <property type="molecule type" value="Genomic_DNA"/>
</dbReference>
<keyword evidence="2" id="KW-0539">Nucleus</keyword>
<protein>
    <recommendedName>
        <fullName evidence="4">F-box domain-containing protein</fullName>
    </recommendedName>
</protein>
<gene>
    <name evidence="5" type="ORF">CVIRNUC_010426</name>
</gene>
<accession>A0AAV1IL82</accession>
<dbReference type="GO" id="GO:0005634">
    <property type="term" value="C:nucleus"/>
    <property type="evidence" value="ECO:0007669"/>
    <property type="project" value="UniProtKB-SubCell"/>
</dbReference>
<dbReference type="PANTHER" id="PTHR15074">
    <property type="entry name" value="METHYL-CPG-BINDING PROTEIN"/>
    <property type="match status" value="1"/>
</dbReference>
<dbReference type="Pfam" id="PF12937">
    <property type="entry name" value="F-box-like"/>
    <property type="match status" value="1"/>
</dbReference>
<evidence type="ECO:0000313" key="6">
    <source>
        <dbReference type="Proteomes" id="UP001314263"/>
    </source>
</evidence>
<dbReference type="InterPro" id="IPR011257">
    <property type="entry name" value="DNA_glycosylase"/>
</dbReference>
<sequence>MQCGGPASLLSLPIDATLRTFALLDICDVFSVISTCRALRALGRDNELWRQLADTKWGSKAISLSAESGIAGPETWFAFCQHRMCIKQHRRSPLDLIQEQYSDPWQHLVCCLLCSRTTGGPTIRNAILGFLDAYPTPSAVLGASNRELEECIGPLGLMEVRRKALQQMSHDFFAKAWEDPSHFYGCGKFASDSWRIFCRSQTCAKGVEDATLKRYLRWLNTGKLEAKAKAGGKPAGRRAAAKRKLDTLPPARVLRSGRKR</sequence>
<dbReference type="GO" id="GO:0003677">
    <property type="term" value="F:DNA binding"/>
    <property type="evidence" value="ECO:0007669"/>
    <property type="project" value="InterPro"/>
</dbReference>
<comment type="caution">
    <text evidence="5">The sequence shown here is derived from an EMBL/GenBank/DDBJ whole genome shotgun (WGS) entry which is preliminary data.</text>
</comment>
<dbReference type="InterPro" id="IPR001810">
    <property type="entry name" value="F-box_dom"/>
</dbReference>
<keyword evidence="6" id="KW-1185">Reference proteome</keyword>
<dbReference type="SUPFAM" id="SSF81383">
    <property type="entry name" value="F-box domain"/>
    <property type="match status" value="1"/>
</dbReference>
<dbReference type="PANTHER" id="PTHR15074:SF0">
    <property type="entry name" value="METHYL-CPG-BINDING DOMAIN PROTEIN 4-LIKE PROTEIN"/>
    <property type="match status" value="1"/>
</dbReference>
<evidence type="ECO:0000256" key="1">
    <source>
        <dbReference type="ARBA" id="ARBA00004123"/>
    </source>
</evidence>
<dbReference type="AlphaFoldDB" id="A0AAV1IL82"/>
<dbReference type="Gene3D" id="1.10.340.30">
    <property type="entry name" value="Hypothetical protein, domain 2"/>
    <property type="match status" value="1"/>
</dbReference>
<evidence type="ECO:0000256" key="2">
    <source>
        <dbReference type="ARBA" id="ARBA00023242"/>
    </source>
</evidence>
<dbReference type="InterPro" id="IPR045138">
    <property type="entry name" value="MeCP2/MBD4"/>
</dbReference>
<dbReference type="PROSITE" id="PS50181">
    <property type="entry name" value="FBOX"/>
    <property type="match status" value="1"/>
</dbReference>
<proteinExistence type="predicted"/>